<organism evidence="1 2">
    <name type="scientific">Psilocybe cubensis</name>
    <name type="common">Psychedelic mushroom</name>
    <name type="synonym">Stropharia cubensis</name>
    <dbReference type="NCBI Taxonomy" id="181762"/>
    <lineage>
        <taxon>Eukaryota</taxon>
        <taxon>Fungi</taxon>
        <taxon>Dikarya</taxon>
        <taxon>Basidiomycota</taxon>
        <taxon>Agaricomycotina</taxon>
        <taxon>Agaricomycetes</taxon>
        <taxon>Agaricomycetidae</taxon>
        <taxon>Agaricales</taxon>
        <taxon>Agaricineae</taxon>
        <taxon>Strophariaceae</taxon>
        <taxon>Psilocybe</taxon>
    </lineage>
</organism>
<comment type="caution">
    <text evidence="1">The sequence shown here is derived from an EMBL/GenBank/DDBJ whole genome shotgun (WGS) entry which is preliminary data.</text>
</comment>
<sequence>MEHEYNTRSLWANQTKEKQVSRSPEALRSYRNSAQLEHIGIVQRRQQHIVREMDSEFKFIRCPVESFMNTYLPFVPNDKETQYFVQQLLQGTLTGAGNASHSSDVTTRPVLSVLTGNETTFAFRDYPLQRKRGRQSNSKITVFRGWEKIAQTIGNIEYPGERKRNKFSYANVPNKRIASSNRGYNNKIDAAFVAACDTHKPLQTTDVAVVVGHKVAASHTRQNALHVVSSNVQIMNEDVRRMFTFGITAERHNVTLWYHDRSHSAASYPFNLSTNPKLFIQVLIAFLFATEEELGYDSMVKLKPDRNYTFKIPSLPGSDKVRFFRTVEGLSLYHSNGITGRMTRVYKVVEVRENGEAFGDPLVLKDVWLDSSAKTEKEIQNAIFTDIKQFWDCPDDPPELKGFKESHKNIVGDDSYKQYFLQIVLDYSGQKTKVRVERGTEVRGFFDAEQDLALDAPVTGTASQGSQSMNDQTFVNTQRIVSQPPALPAIPSEQKRQYRILFKEICRPSGRLETLGEVVNVLSQTLIPLQLLFLRGMESKGPWLAKLSDLEYAKKFSLPKGTAPAADQKTGTPYFMPLELMMSSYLFSAEFINAIIEAPLDPAKNTIKTEQKRINAERLAQFKQKLQMSTTAKKATGVVHNFQYDLESIWWILLWNICCRLHPEHSTQSLQDFGKAIFVNEMKPTDSRMRCITEPSIGESIVAEAPESLFPLVSALFLLRHDLYQHYVDRGKRETYDDIRSYSKIHNIFFYIFKLLNKEVTEASEPQNPDDDEGDSHWSKIPLLVKERIRNSGAEGSAVGEPERKRPRSNEDHVDAREVESEGRTGAKQSRKK</sequence>
<keyword evidence="2" id="KW-1185">Reference proteome</keyword>
<name>A0ACB8GNF0_PSICU</name>
<evidence type="ECO:0000313" key="2">
    <source>
        <dbReference type="Proteomes" id="UP000664032"/>
    </source>
</evidence>
<accession>A0ACB8GNF0</accession>
<reference evidence="1" key="1">
    <citation type="submission" date="2021-10" db="EMBL/GenBank/DDBJ databases">
        <title>Psilocybe cubensis genome.</title>
        <authorList>
            <person name="Mckernan K.J."/>
            <person name="Crawford S."/>
            <person name="Trippe A."/>
            <person name="Kane L.T."/>
            <person name="Mclaughlin S."/>
        </authorList>
    </citation>
    <scope>NUCLEOTIDE SEQUENCE</scope>
    <source>
        <strain evidence="1">MGC-MH-2018</strain>
    </source>
</reference>
<evidence type="ECO:0000313" key="1">
    <source>
        <dbReference type="EMBL" id="KAH9476741.1"/>
    </source>
</evidence>
<gene>
    <name evidence="1" type="ORF">JR316_0010656</name>
</gene>
<dbReference type="EMBL" id="JAFIQS020000010">
    <property type="protein sequence ID" value="KAH9476741.1"/>
    <property type="molecule type" value="Genomic_DNA"/>
</dbReference>
<dbReference type="Proteomes" id="UP000664032">
    <property type="component" value="Unassembled WGS sequence"/>
</dbReference>
<protein>
    <submittedName>
        <fullName evidence="1">Uncharacterized protein</fullName>
    </submittedName>
</protein>
<proteinExistence type="predicted"/>